<gene>
    <name evidence="1" type="ORF">AVDCRST_MAG02-3528</name>
</gene>
<dbReference type="CDD" id="cd09873">
    <property type="entry name" value="PIN_Pae0151-like"/>
    <property type="match status" value="1"/>
</dbReference>
<evidence type="ECO:0000313" key="1">
    <source>
        <dbReference type="EMBL" id="CAA9465152.1"/>
    </source>
</evidence>
<accession>A0A6J4RGE0</accession>
<dbReference type="AlphaFoldDB" id="A0A6J4RGE0"/>
<dbReference type="InterPro" id="IPR044153">
    <property type="entry name" value="PIN_Pae0151-like"/>
</dbReference>
<organism evidence="1">
    <name type="scientific">uncultured Rubrobacteraceae bacterium</name>
    <dbReference type="NCBI Taxonomy" id="349277"/>
    <lineage>
        <taxon>Bacteria</taxon>
        <taxon>Bacillati</taxon>
        <taxon>Actinomycetota</taxon>
        <taxon>Rubrobacteria</taxon>
        <taxon>Rubrobacterales</taxon>
        <taxon>Rubrobacteraceae</taxon>
        <taxon>environmental samples</taxon>
    </lineage>
</organism>
<dbReference type="Gene3D" id="3.40.50.1010">
    <property type="entry name" value="5'-nuclease"/>
    <property type="match status" value="1"/>
</dbReference>
<protein>
    <submittedName>
        <fullName evidence="1">Uncharacterized protein</fullName>
    </submittedName>
</protein>
<name>A0A6J4RGE0_9ACTN</name>
<dbReference type="EMBL" id="CADCVH010000094">
    <property type="protein sequence ID" value="CAA9465152.1"/>
    <property type="molecule type" value="Genomic_DNA"/>
</dbReference>
<reference evidence="1" key="1">
    <citation type="submission" date="2020-02" db="EMBL/GenBank/DDBJ databases">
        <authorList>
            <person name="Meier V. D."/>
        </authorList>
    </citation>
    <scope>NUCLEOTIDE SEQUENCE</scope>
    <source>
        <strain evidence="1">AVDCRST_MAG02</strain>
    </source>
</reference>
<proteinExistence type="predicted"/>
<sequence length="115" mass="13063">MVHIRTVRVKGAGQKMIRCFIRPSGARSPPARSCRRSFFNAFRHEHRRKELPQDKVEQGWDLLFELPLALYAPENLMPRAVEITSETGAIFYDALFVSLVEETSVLSSLQPTTGC</sequence>